<feature type="compositionally biased region" description="Basic and acidic residues" evidence="1">
    <location>
        <begin position="20"/>
        <end position="36"/>
    </location>
</feature>
<feature type="non-terminal residue" evidence="2">
    <location>
        <position position="1"/>
    </location>
</feature>
<accession>A0AAV0QB85</accession>
<reference evidence="2" key="1">
    <citation type="submission" date="2022-08" db="EMBL/GenBank/DDBJ databases">
        <authorList>
            <person name="Gutierrez-Valencia J."/>
        </authorList>
    </citation>
    <scope>NUCLEOTIDE SEQUENCE</scope>
</reference>
<protein>
    <submittedName>
        <fullName evidence="2">Uncharacterized protein</fullName>
    </submittedName>
</protein>
<feature type="region of interest" description="Disordered" evidence="1">
    <location>
        <begin position="1"/>
        <end position="81"/>
    </location>
</feature>
<evidence type="ECO:0000313" key="2">
    <source>
        <dbReference type="EMBL" id="CAI0542845.1"/>
    </source>
</evidence>
<keyword evidence="3" id="KW-1185">Reference proteome</keyword>
<sequence length="81" mass="8365">EDFTRFTTSATQSTQNSRATKTDKSAAADTPARDAAELGDGGAMSPEPGDGDPDGEAPPASPVTLMDSCWPAVQWPGIAQR</sequence>
<evidence type="ECO:0000256" key="1">
    <source>
        <dbReference type="SAM" id="MobiDB-lite"/>
    </source>
</evidence>
<proteinExistence type="predicted"/>
<name>A0AAV0QB85_9ROSI</name>
<dbReference type="Proteomes" id="UP001154282">
    <property type="component" value="Unassembled WGS sequence"/>
</dbReference>
<organism evidence="2 3">
    <name type="scientific">Linum tenue</name>
    <dbReference type="NCBI Taxonomy" id="586396"/>
    <lineage>
        <taxon>Eukaryota</taxon>
        <taxon>Viridiplantae</taxon>
        <taxon>Streptophyta</taxon>
        <taxon>Embryophyta</taxon>
        <taxon>Tracheophyta</taxon>
        <taxon>Spermatophyta</taxon>
        <taxon>Magnoliopsida</taxon>
        <taxon>eudicotyledons</taxon>
        <taxon>Gunneridae</taxon>
        <taxon>Pentapetalae</taxon>
        <taxon>rosids</taxon>
        <taxon>fabids</taxon>
        <taxon>Malpighiales</taxon>
        <taxon>Linaceae</taxon>
        <taxon>Linum</taxon>
    </lineage>
</organism>
<evidence type="ECO:0000313" key="3">
    <source>
        <dbReference type="Proteomes" id="UP001154282"/>
    </source>
</evidence>
<dbReference type="EMBL" id="CAMGYJ010000009">
    <property type="protein sequence ID" value="CAI0542845.1"/>
    <property type="molecule type" value="Genomic_DNA"/>
</dbReference>
<comment type="caution">
    <text evidence="2">The sequence shown here is derived from an EMBL/GenBank/DDBJ whole genome shotgun (WGS) entry which is preliminary data.</text>
</comment>
<dbReference type="AlphaFoldDB" id="A0AAV0QB85"/>
<feature type="compositionally biased region" description="Polar residues" evidence="1">
    <location>
        <begin position="1"/>
        <end position="18"/>
    </location>
</feature>
<gene>
    <name evidence="2" type="ORF">LITE_LOCUS42632</name>
</gene>